<dbReference type="AlphaFoldDB" id="X0XPS1"/>
<dbReference type="EMBL" id="BARS01033566">
    <property type="protein sequence ID" value="GAG26941.1"/>
    <property type="molecule type" value="Genomic_DNA"/>
</dbReference>
<feature type="non-terminal residue" evidence="1">
    <location>
        <position position="1"/>
    </location>
</feature>
<comment type="caution">
    <text evidence="1">The sequence shown here is derived from an EMBL/GenBank/DDBJ whole genome shotgun (WGS) entry which is preliminary data.</text>
</comment>
<organism evidence="1">
    <name type="scientific">marine sediment metagenome</name>
    <dbReference type="NCBI Taxonomy" id="412755"/>
    <lineage>
        <taxon>unclassified sequences</taxon>
        <taxon>metagenomes</taxon>
        <taxon>ecological metagenomes</taxon>
    </lineage>
</organism>
<reference evidence="1" key="1">
    <citation type="journal article" date="2014" name="Front. Microbiol.">
        <title>High frequency of phylogenetically diverse reductive dehalogenase-homologous genes in deep subseafloor sedimentary metagenomes.</title>
        <authorList>
            <person name="Kawai M."/>
            <person name="Futagami T."/>
            <person name="Toyoda A."/>
            <person name="Takaki Y."/>
            <person name="Nishi S."/>
            <person name="Hori S."/>
            <person name="Arai W."/>
            <person name="Tsubouchi T."/>
            <person name="Morono Y."/>
            <person name="Uchiyama I."/>
            <person name="Ito T."/>
            <person name="Fujiyama A."/>
            <person name="Inagaki F."/>
            <person name="Takami H."/>
        </authorList>
    </citation>
    <scope>NUCLEOTIDE SEQUENCE</scope>
    <source>
        <strain evidence="1">Expedition CK06-06</strain>
    </source>
</reference>
<evidence type="ECO:0000313" key="1">
    <source>
        <dbReference type="EMBL" id="GAG26941.1"/>
    </source>
</evidence>
<proteinExistence type="predicted"/>
<protein>
    <submittedName>
        <fullName evidence="1">Uncharacterized protein</fullName>
    </submittedName>
</protein>
<name>X0XPS1_9ZZZZ</name>
<accession>X0XPS1</accession>
<sequence>ISKASFMVKGYYHTKCYSNKIKGDPEVKSMKKAAWGLLNKANKILDKSGMEVEV</sequence>
<gene>
    <name evidence="1" type="ORF">S01H1_51964</name>
</gene>